<proteinExistence type="predicted"/>
<name>A0AAE6M6E0_9ABAC</name>
<keyword evidence="2" id="KW-1185">Reference proteome</keyword>
<accession>A0AAE6M6E0</accession>
<gene>
    <name evidence="1" type="primary">p12</name>
</gene>
<reference evidence="1" key="1">
    <citation type="submission" date="2019-01" db="EMBL/GenBank/DDBJ databases">
        <authorList>
            <person name="Trentin L.B."/>
            <person name="Santos E.R."/>
            <person name="Silva L.A."/>
            <person name="Sosa-Gomez D.R."/>
            <person name="Ribeiro B.M."/>
            <person name="Ardisson-Araujo D.M.P."/>
        </authorList>
    </citation>
    <scope>NUCLEOTIDE SEQUENCE</scope>
    <source>
        <strain evidence="1">VPN54</strain>
    </source>
</reference>
<dbReference type="RefSeq" id="YP_010799672.1">
    <property type="nucleotide sequence ID" value="NC_076682.1"/>
</dbReference>
<dbReference type="InterPro" id="IPR009477">
    <property type="entry name" value="Baculo_Ac102"/>
</dbReference>
<dbReference type="Proteomes" id="UP000830719">
    <property type="component" value="Segment"/>
</dbReference>
<evidence type="ECO:0000313" key="2">
    <source>
        <dbReference type="Proteomes" id="UP000830719"/>
    </source>
</evidence>
<organism evidence="1 2">
    <name type="scientific">Rachiplusia nu nucleopolyhedrovirus</name>
    <dbReference type="NCBI Taxonomy" id="2605775"/>
    <lineage>
        <taxon>Viruses</taxon>
        <taxon>Viruses incertae sedis</taxon>
        <taxon>Naldaviricetes</taxon>
        <taxon>Lefavirales</taxon>
        <taxon>Baculoviridae</taxon>
        <taxon>Alphabaculovirus</taxon>
        <taxon>Alphabaculovirus ranus</taxon>
    </lineage>
</organism>
<dbReference type="GeneID" id="80538067"/>
<protein>
    <submittedName>
        <fullName evidence="1">P12</fullName>
    </submittedName>
</protein>
<dbReference type="EMBL" id="MK419956">
    <property type="protein sequence ID" value="QEI03683.1"/>
    <property type="molecule type" value="Genomic_DNA"/>
</dbReference>
<evidence type="ECO:0000313" key="1">
    <source>
        <dbReference type="EMBL" id="QEI03683.1"/>
    </source>
</evidence>
<dbReference type="KEGG" id="vg:80538067"/>
<sequence>MNSAELLLNLNQTATVSDLILNDTNPLKRNAINVLSRQSATAKNLLTAVDNNDSSLRLDTIRSINVLQLLSDVYDNKFVIVNQ</sequence>
<dbReference type="Pfam" id="PF06497">
    <property type="entry name" value="Baculo_Ac102"/>
    <property type="match status" value="1"/>
</dbReference>